<dbReference type="SUPFAM" id="SSF81296">
    <property type="entry name" value="E set domains"/>
    <property type="match status" value="1"/>
</dbReference>
<keyword evidence="1" id="KW-0472">Membrane</keyword>
<evidence type="ECO:0000259" key="3">
    <source>
        <dbReference type="Pfam" id="PF04773"/>
    </source>
</evidence>
<keyword evidence="1" id="KW-1133">Transmembrane helix</keyword>
<dbReference type="EMBL" id="PFDW01000033">
    <property type="protein sequence ID" value="PJE58283.1"/>
    <property type="molecule type" value="Genomic_DNA"/>
</dbReference>
<dbReference type="Proteomes" id="UP000231450">
    <property type="component" value="Unassembled WGS sequence"/>
</dbReference>
<dbReference type="AlphaFoldDB" id="A0A2M8KEH0"/>
<dbReference type="Pfam" id="PF01833">
    <property type="entry name" value="TIG"/>
    <property type="match status" value="1"/>
</dbReference>
<dbReference type="InterPro" id="IPR014756">
    <property type="entry name" value="Ig_E-set"/>
</dbReference>
<gene>
    <name evidence="4" type="ORF">COU81_01525</name>
</gene>
<dbReference type="PANTHER" id="PTHR38731">
    <property type="entry name" value="LIPL45-RELATED LIPOPROTEIN-RELATED"/>
    <property type="match status" value="1"/>
</dbReference>
<dbReference type="Pfam" id="PF04773">
    <property type="entry name" value="FecR"/>
    <property type="match status" value="1"/>
</dbReference>
<name>A0A2M8KEH0_9BACT</name>
<accession>A0A2M8KEH0</accession>
<protein>
    <submittedName>
        <fullName evidence="4">Uncharacterized protein</fullName>
    </submittedName>
</protein>
<dbReference type="InterPro" id="IPR002909">
    <property type="entry name" value="IPT_dom"/>
</dbReference>
<dbReference type="InterPro" id="IPR013783">
    <property type="entry name" value="Ig-like_fold"/>
</dbReference>
<dbReference type="Gene3D" id="2.60.40.10">
    <property type="entry name" value="Immunoglobulins"/>
    <property type="match status" value="1"/>
</dbReference>
<evidence type="ECO:0000313" key="4">
    <source>
        <dbReference type="EMBL" id="PJE58283.1"/>
    </source>
</evidence>
<organism evidence="4 5">
    <name type="scientific">Candidatus Portnoybacteria bacterium CG10_big_fil_rev_8_21_14_0_10_36_7</name>
    <dbReference type="NCBI Taxonomy" id="1974812"/>
    <lineage>
        <taxon>Bacteria</taxon>
        <taxon>Candidatus Portnoyibacteriota</taxon>
    </lineage>
</organism>
<comment type="caution">
    <text evidence="4">The sequence shown here is derived from an EMBL/GenBank/DDBJ whole genome shotgun (WGS) entry which is preliminary data.</text>
</comment>
<proteinExistence type="predicted"/>
<evidence type="ECO:0000259" key="2">
    <source>
        <dbReference type="Pfam" id="PF01833"/>
    </source>
</evidence>
<feature type="transmembrane region" description="Helical" evidence="1">
    <location>
        <begin position="6"/>
        <end position="23"/>
    </location>
</feature>
<sequence length="410" mass="44527">MNKSSLYGIILVAIVVIVGGIFLSKKNNNSNQADTNDNVPKVDIQSLILESFENNEIILQLDLGVATIKSGDSEISLASPEKRVVAIGSTIKTQADSGASLFYPNGTIATLGDNTEIVVSEFIDLENAQTSKIKLINGNLWSRVEQVLDKENTYEVETANAVATVRGTSLWTQYVDKKTKLIVDEASKKVLFKTLDPKSGKVLDGGTVEVGVGEATETDTEKPPTLKNPLSVRMILATEKEVPFFKANIKKDDNIKIIINKKENIIRMSEVKPEAKIAPRLVEIASIKIEPKVEPVEDKKEIVPEKKAPVVVTPKVVEPEFKITSLSPMTLTKTSYGFTNRKITITGVGFTSATEVIAGNTILSDLVVVNDTTITANVSDSILPGKYDVSVKKTDKIARLIKGLTVSQSN</sequence>
<dbReference type="PANTHER" id="PTHR38731:SF1">
    <property type="entry name" value="FECR PROTEIN DOMAIN-CONTAINING PROTEIN"/>
    <property type="match status" value="1"/>
</dbReference>
<keyword evidence="1" id="KW-0812">Transmembrane</keyword>
<dbReference type="InterPro" id="IPR006860">
    <property type="entry name" value="FecR"/>
</dbReference>
<feature type="domain" description="IPT/TIG" evidence="2">
    <location>
        <begin position="323"/>
        <end position="395"/>
    </location>
</feature>
<reference evidence="5" key="1">
    <citation type="submission" date="2017-09" db="EMBL/GenBank/DDBJ databases">
        <title>Depth-based differentiation of microbial function through sediment-hosted aquifers and enrichment of novel symbionts in the deep terrestrial subsurface.</title>
        <authorList>
            <person name="Probst A.J."/>
            <person name="Ladd B."/>
            <person name="Jarett J.K."/>
            <person name="Geller-Mcgrath D.E."/>
            <person name="Sieber C.M.K."/>
            <person name="Emerson J.B."/>
            <person name="Anantharaman K."/>
            <person name="Thomas B.C."/>
            <person name="Malmstrom R."/>
            <person name="Stieglmeier M."/>
            <person name="Klingl A."/>
            <person name="Woyke T."/>
            <person name="Ryan C.M."/>
            <person name="Banfield J.F."/>
        </authorList>
    </citation>
    <scope>NUCLEOTIDE SEQUENCE [LARGE SCALE GENOMIC DNA]</scope>
</reference>
<evidence type="ECO:0000313" key="5">
    <source>
        <dbReference type="Proteomes" id="UP000231450"/>
    </source>
</evidence>
<dbReference type="Gene3D" id="2.60.120.1440">
    <property type="match status" value="1"/>
</dbReference>
<evidence type="ECO:0000256" key="1">
    <source>
        <dbReference type="SAM" id="Phobius"/>
    </source>
</evidence>
<feature type="domain" description="FecR protein" evidence="3">
    <location>
        <begin position="90"/>
        <end position="183"/>
    </location>
</feature>